<dbReference type="OrthoDB" id="242138at2"/>
<dbReference type="EMBL" id="FTOT01000006">
    <property type="protein sequence ID" value="SIT15663.1"/>
    <property type="molecule type" value="Genomic_DNA"/>
</dbReference>
<dbReference type="Proteomes" id="UP000186141">
    <property type="component" value="Unassembled WGS sequence"/>
</dbReference>
<dbReference type="Pfam" id="PF18855">
    <property type="entry name" value="baeRF_family11"/>
    <property type="match status" value="1"/>
</dbReference>
<dbReference type="AlphaFoldDB" id="A0A1N7PYE2"/>
<organism evidence="1 2">
    <name type="scientific">Gemmobacter megaterium</name>
    <dbReference type="NCBI Taxonomy" id="1086013"/>
    <lineage>
        <taxon>Bacteria</taxon>
        <taxon>Pseudomonadati</taxon>
        <taxon>Pseudomonadota</taxon>
        <taxon>Alphaproteobacteria</taxon>
        <taxon>Rhodobacterales</taxon>
        <taxon>Paracoccaceae</taxon>
        <taxon>Gemmobacter</taxon>
    </lineage>
</organism>
<keyword evidence="2" id="KW-1185">Reference proteome</keyword>
<reference evidence="1 2" key="1">
    <citation type="submission" date="2017-01" db="EMBL/GenBank/DDBJ databases">
        <authorList>
            <person name="Mah S.A."/>
            <person name="Swanson W.J."/>
            <person name="Moy G.W."/>
            <person name="Vacquier V.D."/>
        </authorList>
    </citation>
    <scope>NUCLEOTIDE SEQUENCE [LARGE SCALE GENOMIC DNA]</scope>
    <source>
        <strain evidence="1 2">DSM 26375</strain>
    </source>
</reference>
<dbReference type="InterPro" id="IPR041638">
    <property type="entry name" value="BaeRF_family11"/>
</dbReference>
<proteinExistence type="predicted"/>
<gene>
    <name evidence="1" type="ORF">SAMN05421774_106271</name>
</gene>
<dbReference type="RefSeq" id="WP_076532912.1">
    <property type="nucleotide sequence ID" value="NZ_BMEH01000006.1"/>
</dbReference>
<evidence type="ECO:0000313" key="2">
    <source>
        <dbReference type="Proteomes" id="UP000186141"/>
    </source>
</evidence>
<dbReference type="STRING" id="1086013.SAMN05421774_106271"/>
<sequence>MLHLDTPTARDIARLNDLRAPVVVSIYVPTTPITQDIQASRIDLKNRSRAAIEQIEQAGGDKRMVAAIRDHLEDLVEDDEFWRLQAHSLAVFVTPDRLRTYRLANRLEAMVEVSDRAHLKPLLRSVTFPQAAYVLAISENAVRLVEVSADLPAVSVDVPNLPKDAASAVGKATINDRSPSGRLQGAEGQKVRLSQYIRQIDAALRPVLGDSDLPLILAATQPVEALFRSVSVLDALPDVIAGSHDSTPDAELATAARPVLDAHYRREIKAFHDLWAVRNGQNRATADLSDAARAATFGTIDRILVNMESVVNGLVDEDTGALLLDQSGDATNYGVVDEIAGRALRSGAKVMAVRQDDIPGKGELAAILRSPL</sequence>
<protein>
    <submittedName>
        <fullName evidence="1">Uncharacterized protein</fullName>
    </submittedName>
</protein>
<name>A0A1N7PYE2_9RHOB</name>
<accession>A0A1N7PYE2</accession>
<evidence type="ECO:0000313" key="1">
    <source>
        <dbReference type="EMBL" id="SIT15663.1"/>
    </source>
</evidence>